<dbReference type="EMBL" id="JAHRIN010050542">
    <property type="protein sequence ID" value="MEQ2208493.1"/>
    <property type="molecule type" value="Genomic_DNA"/>
</dbReference>
<dbReference type="Proteomes" id="UP001434883">
    <property type="component" value="Unassembled WGS sequence"/>
</dbReference>
<reference evidence="1 2" key="1">
    <citation type="submission" date="2021-06" db="EMBL/GenBank/DDBJ databases">
        <authorList>
            <person name="Palmer J.M."/>
        </authorList>
    </citation>
    <scope>NUCLEOTIDE SEQUENCE [LARGE SCALE GENOMIC DNA]</scope>
    <source>
        <strain evidence="1 2">XC_2019</strain>
        <tissue evidence="1">Muscle</tissue>
    </source>
</reference>
<evidence type="ECO:0000313" key="1">
    <source>
        <dbReference type="EMBL" id="MEQ2208493.1"/>
    </source>
</evidence>
<evidence type="ECO:0000313" key="2">
    <source>
        <dbReference type="Proteomes" id="UP001434883"/>
    </source>
</evidence>
<protein>
    <submittedName>
        <fullName evidence="1">Uncharacterized protein</fullName>
    </submittedName>
</protein>
<comment type="caution">
    <text evidence="1">The sequence shown here is derived from an EMBL/GenBank/DDBJ whole genome shotgun (WGS) entry which is preliminary data.</text>
</comment>
<organism evidence="1 2">
    <name type="scientific">Xenoophorus captivus</name>
    <dbReference type="NCBI Taxonomy" id="1517983"/>
    <lineage>
        <taxon>Eukaryota</taxon>
        <taxon>Metazoa</taxon>
        <taxon>Chordata</taxon>
        <taxon>Craniata</taxon>
        <taxon>Vertebrata</taxon>
        <taxon>Euteleostomi</taxon>
        <taxon>Actinopterygii</taxon>
        <taxon>Neopterygii</taxon>
        <taxon>Teleostei</taxon>
        <taxon>Neoteleostei</taxon>
        <taxon>Acanthomorphata</taxon>
        <taxon>Ovalentaria</taxon>
        <taxon>Atherinomorphae</taxon>
        <taxon>Cyprinodontiformes</taxon>
        <taxon>Goodeidae</taxon>
        <taxon>Xenoophorus</taxon>
    </lineage>
</organism>
<dbReference type="PROSITE" id="PS51257">
    <property type="entry name" value="PROKAR_LIPOPROTEIN"/>
    <property type="match status" value="1"/>
</dbReference>
<proteinExistence type="predicted"/>
<name>A0ABV0RLR0_9TELE</name>
<sequence>MKGQQVAACKEITRLIPLQRQLFIHVGVFGCVLAINTHSVDRKMTSAQEPYDSLSTLETQSFLHRQLHPSVCPTAESQTPHYLLQPDWAVLRDNKGNVLLVTRRYICSLYDKGKRAALSYANCELPTALCTSHKA</sequence>
<keyword evidence="2" id="KW-1185">Reference proteome</keyword>
<gene>
    <name evidence="1" type="ORF">XENOCAPTIV_002897</name>
</gene>
<accession>A0ABV0RLR0</accession>